<evidence type="ECO:0000313" key="12">
    <source>
        <dbReference type="Proteomes" id="UP001311232"/>
    </source>
</evidence>
<feature type="region of interest" description="Disordered" evidence="8">
    <location>
        <begin position="247"/>
        <end position="289"/>
    </location>
</feature>
<keyword evidence="2 9" id="KW-0812">Transmembrane</keyword>
<feature type="signal peptide" evidence="10">
    <location>
        <begin position="1"/>
        <end position="19"/>
    </location>
</feature>
<dbReference type="PANTHER" id="PTHR16677">
    <property type="entry name" value="HEMATOPOIETIC PROGENITOR CELL ANTIGEN CD34"/>
    <property type="match status" value="1"/>
</dbReference>
<sequence>MLAFALLLVAQLLSAGVTAQENVRGDGVLKTTKAPGKTPAATKASGQVMVWPTPESNKPSPQTNKSEDSTPSDTSTFSPVLSKKTTNDVVQTELTDVPQPTPAPNSARGDNLPRLRFVCVDTQKSIISVLPELCGEDCKLELYQEDNTDNVLVSGKYVEDDVTGMVNKFNNDNIKDKADVQGATPRWGKNSKLVLVSLLLTGLLLAVLLVALYYFKTHRKNSKGVRLAESFQVDEENQANTLVSVAPLHQEPADKPTANGESPPDNGTNSTPTTNGHSANQTPVADTEM</sequence>
<feature type="chain" id="PRO_5043485690" description="Hematopoietic progenitor cell antigen CD34" evidence="10">
    <location>
        <begin position="20"/>
        <end position="289"/>
    </location>
</feature>
<evidence type="ECO:0000256" key="5">
    <source>
        <dbReference type="ARBA" id="ARBA00022989"/>
    </source>
</evidence>
<keyword evidence="6 9" id="KW-0472">Membrane</keyword>
<reference evidence="11 12" key="1">
    <citation type="submission" date="2021-06" db="EMBL/GenBank/DDBJ databases">
        <authorList>
            <person name="Palmer J.M."/>
        </authorList>
    </citation>
    <scope>NUCLEOTIDE SEQUENCE [LARGE SCALE GENOMIC DNA]</scope>
    <source>
        <strain evidence="11 12">MEX-2019</strain>
        <tissue evidence="11">Muscle</tissue>
    </source>
</reference>
<evidence type="ECO:0000313" key="11">
    <source>
        <dbReference type="EMBL" id="KAK5621746.1"/>
    </source>
</evidence>
<evidence type="ECO:0000256" key="4">
    <source>
        <dbReference type="ARBA" id="ARBA00022889"/>
    </source>
</evidence>
<dbReference type="InterPro" id="IPR013836">
    <property type="entry name" value="CD34/Podocalyxin"/>
</dbReference>
<comment type="caution">
    <text evidence="11">The sequence shown here is derived from an EMBL/GenBank/DDBJ whole genome shotgun (WGS) entry which is preliminary data.</text>
</comment>
<evidence type="ECO:0000256" key="8">
    <source>
        <dbReference type="SAM" id="MobiDB-lite"/>
    </source>
</evidence>
<evidence type="ECO:0000256" key="7">
    <source>
        <dbReference type="ARBA" id="ARBA00023180"/>
    </source>
</evidence>
<dbReference type="Pfam" id="PF06365">
    <property type="entry name" value="CD34_antigen"/>
    <property type="match status" value="1"/>
</dbReference>
<feature type="compositionally biased region" description="Low complexity" evidence="8">
    <location>
        <begin position="69"/>
        <end position="79"/>
    </location>
</feature>
<comment type="subcellular location">
    <subcellularLocation>
        <location evidence="1">Membrane</location>
        <topology evidence="1">Single-pass type I membrane protein</topology>
    </subcellularLocation>
</comment>
<keyword evidence="5 9" id="KW-1133">Transmembrane helix</keyword>
<evidence type="ECO:0000256" key="6">
    <source>
        <dbReference type="ARBA" id="ARBA00023136"/>
    </source>
</evidence>
<proteinExistence type="predicted"/>
<keyword evidence="3 10" id="KW-0732">Signal</keyword>
<evidence type="ECO:0000256" key="3">
    <source>
        <dbReference type="ARBA" id="ARBA00022729"/>
    </source>
</evidence>
<protein>
    <recommendedName>
        <fullName evidence="13">Hematopoietic progenitor cell antigen CD34</fullName>
    </recommendedName>
</protein>
<dbReference type="EMBL" id="JAHHUM010000294">
    <property type="protein sequence ID" value="KAK5621746.1"/>
    <property type="molecule type" value="Genomic_DNA"/>
</dbReference>
<dbReference type="GO" id="GO:0007155">
    <property type="term" value="P:cell adhesion"/>
    <property type="evidence" value="ECO:0007669"/>
    <property type="project" value="UniProtKB-KW"/>
</dbReference>
<organism evidence="11 12">
    <name type="scientific">Crenichthys baileyi</name>
    <name type="common">White River springfish</name>
    <dbReference type="NCBI Taxonomy" id="28760"/>
    <lineage>
        <taxon>Eukaryota</taxon>
        <taxon>Metazoa</taxon>
        <taxon>Chordata</taxon>
        <taxon>Craniata</taxon>
        <taxon>Vertebrata</taxon>
        <taxon>Euteleostomi</taxon>
        <taxon>Actinopterygii</taxon>
        <taxon>Neopterygii</taxon>
        <taxon>Teleostei</taxon>
        <taxon>Neoteleostei</taxon>
        <taxon>Acanthomorphata</taxon>
        <taxon>Ovalentaria</taxon>
        <taxon>Atherinomorphae</taxon>
        <taxon>Cyprinodontiformes</taxon>
        <taxon>Goodeidae</taxon>
        <taxon>Crenichthys</taxon>
    </lineage>
</organism>
<dbReference type="Proteomes" id="UP001311232">
    <property type="component" value="Unassembled WGS sequence"/>
</dbReference>
<feature type="compositionally biased region" description="Low complexity" evidence="8">
    <location>
        <begin position="30"/>
        <end position="44"/>
    </location>
</feature>
<dbReference type="GO" id="GO:0005886">
    <property type="term" value="C:plasma membrane"/>
    <property type="evidence" value="ECO:0007669"/>
    <property type="project" value="UniProtKB-ARBA"/>
</dbReference>
<feature type="region of interest" description="Disordered" evidence="8">
    <location>
        <begin position="29"/>
        <end position="85"/>
    </location>
</feature>
<name>A0AAV9SKD8_9TELE</name>
<dbReference type="InterPro" id="IPR008083">
    <property type="entry name" value="CD34"/>
</dbReference>
<evidence type="ECO:0000256" key="1">
    <source>
        <dbReference type="ARBA" id="ARBA00004479"/>
    </source>
</evidence>
<keyword evidence="12" id="KW-1185">Reference proteome</keyword>
<dbReference type="AlphaFoldDB" id="A0AAV9SKD8"/>
<keyword evidence="4" id="KW-0130">Cell adhesion</keyword>
<accession>A0AAV9SKD8</accession>
<evidence type="ECO:0000256" key="9">
    <source>
        <dbReference type="SAM" id="Phobius"/>
    </source>
</evidence>
<feature type="transmembrane region" description="Helical" evidence="9">
    <location>
        <begin position="193"/>
        <end position="215"/>
    </location>
</feature>
<feature type="compositionally biased region" description="Polar residues" evidence="8">
    <location>
        <begin position="54"/>
        <end position="64"/>
    </location>
</feature>
<evidence type="ECO:0008006" key="13">
    <source>
        <dbReference type="Google" id="ProtNLM"/>
    </source>
</evidence>
<feature type="compositionally biased region" description="Polar residues" evidence="8">
    <location>
        <begin position="265"/>
        <end position="289"/>
    </location>
</feature>
<evidence type="ECO:0000256" key="2">
    <source>
        <dbReference type="ARBA" id="ARBA00022692"/>
    </source>
</evidence>
<evidence type="ECO:0000256" key="10">
    <source>
        <dbReference type="SAM" id="SignalP"/>
    </source>
</evidence>
<gene>
    <name evidence="11" type="ORF">CRENBAI_017930</name>
</gene>
<dbReference type="PANTHER" id="PTHR16677:SF2">
    <property type="entry name" value="SI:CH211-286O17.1"/>
    <property type="match status" value="1"/>
</dbReference>
<keyword evidence="7" id="KW-0325">Glycoprotein</keyword>